<evidence type="ECO:0000313" key="10">
    <source>
        <dbReference type="Proteomes" id="UP000682877"/>
    </source>
</evidence>
<dbReference type="InterPro" id="IPR019358">
    <property type="entry name" value="NEMP_fam"/>
</dbReference>
<feature type="transmembrane region" description="Helical" evidence="8">
    <location>
        <begin position="250"/>
        <end position="271"/>
    </location>
</feature>
<comment type="similarity">
    <text evidence="2">Belongs to the NEMP family.</text>
</comment>
<evidence type="ECO:0000256" key="3">
    <source>
        <dbReference type="ARBA" id="ARBA00022692"/>
    </source>
</evidence>
<proteinExistence type="inferred from homology"/>
<organism evidence="9 10">
    <name type="scientific">Arabidopsis arenosa</name>
    <name type="common">Sand rock-cress</name>
    <name type="synonym">Cardaminopsis arenosa</name>
    <dbReference type="NCBI Taxonomy" id="38785"/>
    <lineage>
        <taxon>Eukaryota</taxon>
        <taxon>Viridiplantae</taxon>
        <taxon>Streptophyta</taxon>
        <taxon>Embryophyta</taxon>
        <taxon>Tracheophyta</taxon>
        <taxon>Spermatophyta</taxon>
        <taxon>Magnoliopsida</taxon>
        <taxon>eudicotyledons</taxon>
        <taxon>Gunneridae</taxon>
        <taxon>Pentapetalae</taxon>
        <taxon>rosids</taxon>
        <taxon>malvids</taxon>
        <taxon>Brassicales</taxon>
        <taxon>Brassicaceae</taxon>
        <taxon>Camelineae</taxon>
        <taxon>Arabidopsis</taxon>
    </lineage>
</organism>
<keyword evidence="6 8" id="KW-0472">Membrane</keyword>
<feature type="transmembrane region" description="Helical" evidence="8">
    <location>
        <begin position="321"/>
        <end position="344"/>
    </location>
</feature>
<keyword evidence="5 8" id="KW-1133">Transmembrane helix</keyword>
<keyword evidence="3 8" id="KW-0812">Transmembrane</keyword>
<evidence type="ECO:0000256" key="7">
    <source>
        <dbReference type="ARBA" id="ARBA00023242"/>
    </source>
</evidence>
<protein>
    <submittedName>
        <fullName evidence="9">Uncharacterized protein</fullName>
    </submittedName>
</protein>
<accession>A0A8S2AE68</accession>
<keyword evidence="4" id="KW-0732">Signal</keyword>
<dbReference type="Proteomes" id="UP000682877">
    <property type="component" value="Chromosome 5"/>
</dbReference>
<dbReference type="Pfam" id="PF10225">
    <property type="entry name" value="NEMP"/>
    <property type="match status" value="1"/>
</dbReference>
<reference evidence="9" key="1">
    <citation type="submission" date="2021-01" db="EMBL/GenBank/DDBJ databases">
        <authorList>
            <person name="Bezrukov I."/>
        </authorList>
    </citation>
    <scope>NUCLEOTIDE SEQUENCE</scope>
</reference>
<dbReference type="AlphaFoldDB" id="A0A8S2AE68"/>
<dbReference type="PANTHER" id="PTHR31587:SF4">
    <property type="entry name" value="TRANSMEMBRANE PROTEIN (DUF2215)"/>
    <property type="match status" value="1"/>
</dbReference>
<evidence type="ECO:0000256" key="5">
    <source>
        <dbReference type="ARBA" id="ARBA00022989"/>
    </source>
</evidence>
<keyword evidence="10" id="KW-1185">Reference proteome</keyword>
<evidence type="ECO:0000256" key="2">
    <source>
        <dbReference type="ARBA" id="ARBA00005748"/>
    </source>
</evidence>
<dbReference type="PANTHER" id="PTHR31587">
    <property type="entry name" value="TRANSMEMBRANE PROTEIN (DUF2215)"/>
    <property type="match status" value="1"/>
</dbReference>
<feature type="transmembrane region" description="Helical" evidence="8">
    <location>
        <begin position="283"/>
        <end position="301"/>
    </location>
</feature>
<evidence type="ECO:0000313" key="9">
    <source>
        <dbReference type="EMBL" id="CAE6075653.1"/>
    </source>
</evidence>
<evidence type="ECO:0000256" key="6">
    <source>
        <dbReference type="ARBA" id="ARBA00023136"/>
    </source>
</evidence>
<evidence type="ECO:0000256" key="4">
    <source>
        <dbReference type="ARBA" id="ARBA00022729"/>
    </source>
</evidence>
<feature type="transmembrane region" description="Helical" evidence="8">
    <location>
        <begin position="384"/>
        <end position="403"/>
    </location>
</feature>
<feature type="transmembrane region" description="Helical" evidence="8">
    <location>
        <begin position="356"/>
        <end position="378"/>
    </location>
</feature>
<evidence type="ECO:0000256" key="1">
    <source>
        <dbReference type="ARBA" id="ARBA00004575"/>
    </source>
</evidence>
<feature type="transmembrane region" description="Helical" evidence="8">
    <location>
        <begin position="226"/>
        <end position="244"/>
    </location>
</feature>
<sequence>MARDAYIRSITSCSAGILTGGGSSGFGQLSGNFQICDPPSTALPRSFTLTSTAHDQELAMRQSLSLDHRRNYRCVVVMGRIDEEVSCDDDEFQEEDSFLDYVVDETGSLQVTPRTEVIDSLGITSICERLHIHGLQRRLKHIDKYAHSLKLTLLSNNASNSIDICFHRNSSRAVGMCPHGQWKRVSKGLPWVAIMSPFDSKILDIRTFGGSSNVITLELVAKQEFFMYRIVFLIMGIVLLSLASRLSKSVVFYYVGAMSIGIIILVTLIINQGIKRLPTGGKSRLELFLYSSMIGVGGYFLQCIRGLIQDLLMQIGINEDLYIPLAIVLVVFVFIFGAWSGFWTVKKFVVTNDGSIDTGTTIFVSWSIRAFAVVLILQSSVDPLLAGGALISGILISSILKSISRKLLAQRIYEQDDETECYSLGFIHATSFASPLPRGSNKMSRTIPLSDSDIFPSSFHKTPEGRRKLTNEELEKFTKESTEKALKELVSSPGFGEWAVKNATRISVNPIKESSSKFGDTVKRRRWFL</sequence>
<dbReference type="GO" id="GO:0005637">
    <property type="term" value="C:nuclear inner membrane"/>
    <property type="evidence" value="ECO:0007669"/>
    <property type="project" value="UniProtKB-SubCell"/>
</dbReference>
<comment type="subcellular location">
    <subcellularLocation>
        <location evidence="1">Nucleus inner membrane</location>
        <topology evidence="1">Multi-pass membrane protein</topology>
        <orientation evidence="1">Nucleoplasmic side</orientation>
    </subcellularLocation>
</comment>
<dbReference type="EMBL" id="LR999455">
    <property type="protein sequence ID" value="CAE6075653.1"/>
    <property type="molecule type" value="Genomic_DNA"/>
</dbReference>
<gene>
    <name evidence="9" type="ORF">AARE701A_LOCUS12975</name>
</gene>
<keyword evidence="7" id="KW-0539">Nucleus</keyword>
<evidence type="ECO:0000256" key="8">
    <source>
        <dbReference type="SAM" id="Phobius"/>
    </source>
</evidence>
<name>A0A8S2AE68_ARAAE</name>